<sequence>MRGLLLATGLLAGMGAALPAAAASFYLFPVQELEGMSPEARQARSLLDPKVMRRLFDGTDGQAAQAALLKRFVGQLHAVYPDSLVHAKQVADNRIGSGYRFVNDSSLQCRATPSFAVTDTYAVVLGVTRASLYEVERGENVEVLVPVTLSLQFVRPSLAKVVYTMSETVYTPFRFSRAEYASGAMDATIRAEVLKNVEAQVDSLVAVARAGFDPKALDVKIADRDGKFLVAERGVEAGFVKGEQVEARARDGKASIFDVLYADSGYAVLRAAMGGASPGDTLQFTFEGTGDDSRKPRLMPVAGAADAASNAVADMFGRAIGFKASFQLSPVDVHFAQTRQLITRSANCVDWGKLPSMSEASGVRTDPPDFFLRFTPVSTPSVRLSGAGGTKTEERFHTLVSAQVVDRFGKVVFSELGDDDYSIERVRGSGLHLDQAREVALKNATARLAQNFLANVRFTPRELRIAKVDGERLWVEGMDGVPGQRPSFAVLHPLSAKANGNPALLDLDVSGGSTAPLGEGALVGLSYSATNPALPKPQRGDIVRIFDQQLPGVTPVVDCQEPVYVGQNNQAEAVYAAPLVRHVLYRSRKHAGHVGDPAFYDEANGLLKAGMFSLALQAPAIALCVQPGYVIREDAAQCEGEACRATVTLGLMARFKNGSEVAKTVTTGLRTEFSGMPAASRAAFYGYRELGNGLSMQSDLLKKLDN</sequence>
<organism evidence="2 3">
    <name type="scientific">Massilia hydrophila</name>
    <dbReference type="NCBI Taxonomy" id="3044279"/>
    <lineage>
        <taxon>Bacteria</taxon>
        <taxon>Pseudomonadati</taxon>
        <taxon>Pseudomonadota</taxon>
        <taxon>Betaproteobacteria</taxon>
        <taxon>Burkholderiales</taxon>
        <taxon>Oxalobacteraceae</taxon>
        <taxon>Telluria group</taxon>
        <taxon>Massilia</taxon>
    </lineage>
</organism>
<feature type="chain" id="PRO_5046661506" evidence="1">
    <location>
        <begin position="23"/>
        <end position="706"/>
    </location>
</feature>
<evidence type="ECO:0000313" key="2">
    <source>
        <dbReference type="EMBL" id="MCA1856510.1"/>
    </source>
</evidence>
<accession>A0ABS7Y9Z3</accession>
<gene>
    <name evidence="2" type="ORF">LE190_11350</name>
</gene>
<protein>
    <submittedName>
        <fullName evidence="2">Uncharacterized protein</fullName>
    </submittedName>
</protein>
<keyword evidence="3" id="KW-1185">Reference proteome</keyword>
<reference evidence="2 3" key="1">
    <citation type="submission" date="2021-07" db="EMBL/GenBank/DDBJ databases">
        <title>Characterization of Violacein-producing bacteria and related species.</title>
        <authorList>
            <person name="Wilson H.S."/>
            <person name="De Leon M.E."/>
        </authorList>
    </citation>
    <scope>NUCLEOTIDE SEQUENCE [LARGE SCALE GENOMIC DNA]</scope>
    <source>
        <strain evidence="2 3">HSC-2F05</strain>
    </source>
</reference>
<dbReference type="EMBL" id="JAHYBX010000003">
    <property type="protein sequence ID" value="MCA1856510.1"/>
    <property type="molecule type" value="Genomic_DNA"/>
</dbReference>
<feature type="signal peptide" evidence="1">
    <location>
        <begin position="1"/>
        <end position="22"/>
    </location>
</feature>
<evidence type="ECO:0000313" key="3">
    <source>
        <dbReference type="Proteomes" id="UP001198602"/>
    </source>
</evidence>
<evidence type="ECO:0000256" key="1">
    <source>
        <dbReference type="SAM" id="SignalP"/>
    </source>
</evidence>
<dbReference type="Proteomes" id="UP001198602">
    <property type="component" value="Unassembled WGS sequence"/>
</dbReference>
<dbReference type="RefSeq" id="WP_225238785.1">
    <property type="nucleotide sequence ID" value="NZ_JAHYBX010000003.1"/>
</dbReference>
<keyword evidence="1" id="KW-0732">Signal</keyword>
<comment type="caution">
    <text evidence="2">The sequence shown here is derived from an EMBL/GenBank/DDBJ whole genome shotgun (WGS) entry which is preliminary data.</text>
</comment>
<name>A0ABS7Y9Z3_9BURK</name>
<proteinExistence type="predicted"/>